<evidence type="ECO:0000256" key="2">
    <source>
        <dbReference type="SAM" id="MobiDB-lite"/>
    </source>
</evidence>
<evidence type="ECO:0000256" key="1">
    <source>
        <dbReference type="ARBA" id="ARBA00022703"/>
    </source>
</evidence>
<feature type="compositionally biased region" description="Basic residues" evidence="2">
    <location>
        <begin position="402"/>
        <end position="413"/>
    </location>
</feature>
<reference evidence="3" key="1">
    <citation type="journal article" date="2020" name="Fungal Divers.">
        <title>Resolving the Mortierellaceae phylogeny through synthesis of multi-gene phylogenetics and phylogenomics.</title>
        <authorList>
            <person name="Vandepol N."/>
            <person name="Liber J."/>
            <person name="Desiro A."/>
            <person name="Na H."/>
            <person name="Kennedy M."/>
            <person name="Barry K."/>
            <person name="Grigoriev I.V."/>
            <person name="Miller A.N."/>
            <person name="O'Donnell K."/>
            <person name="Stajich J.E."/>
            <person name="Bonito G."/>
        </authorList>
    </citation>
    <scope>NUCLEOTIDE SEQUENCE</scope>
    <source>
        <strain evidence="3">REB-010B</strain>
    </source>
</reference>
<dbReference type="GO" id="GO:0006915">
    <property type="term" value="P:apoptotic process"/>
    <property type="evidence" value="ECO:0007669"/>
    <property type="project" value="UniProtKB-KW"/>
</dbReference>
<keyword evidence="1" id="KW-0053">Apoptosis</keyword>
<evidence type="ECO:0000313" key="3">
    <source>
        <dbReference type="EMBL" id="KAG0311930.1"/>
    </source>
</evidence>
<dbReference type="PANTHER" id="PTHR12758">
    <property type="entry name" value="APOPTOSIS INHIBITOR 5-RELATED"/>
    <property type="match status" value="1"/>
</dbReference>
<dbReference type="AlphaFoldDB" id="A0A9P6UMQ0"/>
<comment type="caution">
    <text evidence="3">The sequence shown here is derived from an EMBL/GenBank/DDBJ whole genome shotgun (WGS) entry which is preliminary data.</text>
</comment>
<protein>
    <submittedName>
        <fullName evidence="3">Apoptosis inhibitor 5</fullName>
    </submittedName>
</protein>
<gene>
    <name evidence="3" type="primary">API5</name>
    <name evidence="3" type="ORF">BGZ99_009825</name>
</gene>
<dbReference type="GO" id="GO:0005634">
    <property type="term" value="C:nucleus"/>
    <property type="evidence" value="ECO:0007669"/>
    <property type="project" value="TreeGrafter"/>
</dbReference>
<dbReference type="GO" id="GO:0043066">
    <property type="term" value="P:negative regulation of apoptotic process"/>
    <property type="evidence" value="ECO:0007669"/>
    <property type="project" value="TreeGrafter"/>
</dbReference>
<dbReference type="OrthoDB" id="19224at2759"/>
<organism evidence="3 4">
    <name type="scientific">Dissophora globulifera</name>
    <dbReference type="NCBI Taxonomy" id="979702"/>
    <lineage>
        <taxon>Eukaryota</taxon>
        <taxon>Fungi</taxon>
        <taxon>Fungi incertae sedis</taxon>
        <taxon>Mucoromycota</taxon>
        <taxon>Mortierellomycotina</taxon>
        <taxon>Mortierellomycetes</taxon>
        <taxon>Mortierellales</taxon>
        <taxon>Mortierellaceae</taxon>
        <taxon>Dissophora</taxon>
    </lineage>
</organism>
<dbReference type="Proteomes" id="UP000738325">
    <property type="component" value="Unassembled WGS sequence"/>
</dbReference>
<name>A0A9P6UMQ0_9FUNG</name>
<feature type="compositionally biased region" description="Low complexity" evidence="2">
    <location>
        <begin position="371"/>
        <end position="386"/>
    </location>
</feature>
<proteinExistence type="predicted"/>
<accession>A0A9P6UMQ0</accession>
<dbReference type="Pfam" id="PF05918">
    <property type="entry name" value="API5"/>
    <property type="match status" value="2"/>
</dbReference>
<sequence>MADLDAIYSAYNEITDAKDNAAEVTLAVVEVLAVLFRQGVKGADLRERTLDFITNHVMTCKEALFKDPEIEMFFLEEMQKAMGSVSNVELEIFAKIIMQTRPYQSGELDLKGLLNSYVAHITSEKPFDRGISADPLLEFIGANVLPLKAFSQLADKQKTSILRLYVDSITTGHPSASTLKTAGKLSTDILLAVVPAEQESTAIIEFTQVECLTNVLYLLATKEPELIEKEDLTRRFRNLYMSTQLQISNVRQALTTAQAKQPQDAEQAATIKGLKKTIAIHSNIHTVVKEFLKPKHLRSTKLALHPSWKPLPEPVKPAGPVKPAKPVAGGKATLTAAKPATTGTGPKSTAVTGKAGEKANTKLGSKAMPAQQQQQQQQQQQPPQQQHGGLNKRKSEQEASAKPKKPKIVRRHGSNVGGGSPGSSSPGGHGGAGVSTQPMQGSHSKRGSIGRGQGSPSSSFDGRRGRESNGKINFLKR</sequence>
<dbReference type="GO" id="GO:0003723">
    <property type="term" value="F:RNA binding"/>
    <property type="evidence" value="ECO:0007669"/>
    <property type="project" value="TreeGrafter"/>
</dbReference>
<dbReference type="PANTHER" id="PTHR12758:SF19">
    <property type="entry name" value="APOPTOSIS INHIBITOR 5"/>
    <property type="match status" value="1"/>
</dbReference>
<dbReference type="InterPro" id="IPR008383">
    <property type="entry name" value="API5"/>
</dbReference>
<dbReference type="EMBL" id="JAAAIP010000864">
    <property type="protein sequence ID" value="KAG0311930.1"/>
    <property type="molecule type" value="Genomic_DNA"/>
</dbReference>
<feature type="compositionally biased region" description="Low complexity" evidence="2">
    <location>
        <begin position="318"/>
        <end position="347"/>
    </location>
</feature>
<feature type="compositionally biased region" description="Gly residues" evidence="2">
    <location>
        <begin position="415"/>
        <end position="433"/>
    </location>
</feature>
<feature type="region of interest" description="Disordered" evidence="2">
    <location>
        <begin position="304"/>
        <end position="477"/>
    </location>
</feature>
<keyword evidence="4" id="KW-1185">Reference proteome</keyword>
<evidence type="ECO:0000313" key="4">
    <source>
        <dbReference type="Proteomes" id="UP000738325"/>
    </source>
</evidence>